<evidence type="ECO:0000256" key="1">
    <source>
        <dbReference type="ARBA" id="ARBA00006739"/>
    </source>
</evidence>
<protein>
    <submittedName>
        <fullName evidence="5">Glycosyltransferase</fullName>
    </submittedName>
</protein>
<accession>A0A410MFW0</accession>
<keyword evidence="4" id="KW-0472">Membrane</keyword>
<feature type="transmembrane region" description="Helical" evidence="4">
    <location>
        <begin position="303"/>
        <end position="326"/>
    </location>
</feature>
<evidence type="ECO:0000313" key="6">
    <source>
        <dbReference type="Proteomes" id="UP000287756"/>
    </source>
</evidence>
<feature type="transmembrane region" description="Helical" evidence="4">
    <location>
        <begin position="6"/>
        <end position="31"/>
    </location>
</feature>
<reference evidence="5 6" key="1">
    <citation type="submission" date="2018-01" db="EMBL/GenBank/DDBJ databases">
        <title>The whole genome sequencing and assembly of Halobacillus litoralis ERB031 strain.</title>
        <authorList>
            <person name="Lee S.-J."/>
            <person name="Park M.-K."/>
            <person name="Kim J.-Y."/>
            <person name="Lee Y.-J."/>
            <person name="Yi H."/>
            <person name="Bahn Y.-S."/>
            <person name="Kim J.F."/>
            <person name="Lee D.-W."/>
        </authorList>
    </citation>
    <scope>NUCLEOTIDE SEQUENCE [LARGE SCALE GENOMIC DNA]</scope>
    <source>
        <strain evidence="5 6">ERB 031</strain>
    </source>
</reference>
<keyword evidence="4" id="KW-0812">Transmembrane</keyword>
<name>A0A410MFW0_9BACI</name>
<feature type="transmembrane region" description="Helical" evidence="4">
    <location>
        <begin position="371"/>
        <end position="394"/>
    </location>
</feature>
<keyword evidence="2" id="KW-0328">Glycosyltransferase</keyword>
<gene>
    <name evidence="5" type="ORF">HLI_16085</name>
</gene>
<dbReference type="CDD" id="cd06423">
    <property type="entry name" value="CESA_like"/>
    <property type="match status" value="1"/>
</dbReference>
<sequence length="426" mass="49471">MADLFLYISLFLIWLMLFYHMFLMQGGYLHAQSYKKTADKWKKAANGSPSVSVLIPAHDEEVVIEDTLDAMLRLNYPLDKLEVIVINDNSSDNTGKIADAYADKHANIKVVHTKPPHAGKGKSGALNQGLKAASGEVIIVYDADNTPEADAVRYLTLGLQNDPKAGAVVGKFRVTNSNRNLMTRLINIETITFQWLAQAGRWFWFKMSTIPGTNFAIRLSILDRLGGWDEKALSEDTELSFRVYDLGYHIRFFPAAITWEQEPENIKVWWKQRTRWARGNEYVILKYLLNFHRLKKKKVAIDLVYFLFTYLLFFGGVIVSHTLFIMNLFWDLNLSVGIVSYLLLILGFLLFVTEVTLALSFEKNQLTWKNFWIILFMYFTYSQLWIILVVYATYLETKRVLFNQEVTWYKTQRFKEKHQKEKRSAS</sequence>
<dbReference type="PANTHER" id="PTHR43630:SF1">
    <property type="entry name" value="POLY-BETA-1,6-N-ACETYL-D-GLUCOSAMINE SYNTHASE"/>
    <property type="match status" value="1"/>
</dbReference>
<keyword evidence="3 5" id="KW-0808">Transferase</keyword>
<evidence type="ECO:0000256" key="4">
    <source>
        <dbReference type="SAM" id="Phobius"/>
    </source>
</evidence>
<dbReference type="SUPFAM" id="SSF53448">
    <property type="entry name" value="Nucleotide-diphospho-sugar transferases"/>
    <property type="match status" value="1"/>
</dbReference>
<dbReference type="Gene3D" id="3.90.550.10">
    <property type="entry name" value="Spore Coat Polysaccharide Biosynthesis Protein SpsA, Chain A"/>
    <property type="match status" value="1"/>
</dbReference>
<evidence type="ECO:0000313" key="5">
    <source>
        <dbReference type="EMBL" id="QAS53612.1"/>
    </source>
</evidence>
<dbReference type="PANTHER" id="PTHR43630">
    <property type="entry name" value="POLY-BETA-1,6-N-ACETYL-D-GLUCOSAMINE SYNTHASE"/>
    <property type="match status" value="1"/>
</dbReference>
<dbReference type="RefSeq" id="WP_128525883.1">
    <property type="nucleotide sequence ID" value="NZ_CP026118.1"/>
</dbReference>
<dbReference type="KEGG" id="hli:HLI_16085"/>
<evidence type="ECO:0000256" key="3">
    <source>
        <dbReference type="ARBA" id="ARBA00022679"/>
    </source>
</evidence>
<dbReference type="Proteomes" id="UP000287756">
    <property type="component" value="Chromosome"/>
</dbReference>
<dbReference type="Pfam" id="PF13641">
    <property type="entry name" value="Glyco_tranf_2_3"/>
    <property type="match status" value="1"/>
</dbReference>
<feature type="transmembrane region" description="Helical" evidence="4">
    <location>
        <begin position="338"/>
        <end position="359"/>
    </location>
</feature>
<dbReference type="AlphaFoldDB" id="A0A410MFW0"/>
<keyword evidence="4" id="KW-1133">Transmembrane helix</keyword>
<dbReference type="GO" id="GO:0016757">
    <property type="term" value="F:glycosyltransferase activity"/>
    <property type="evidence" value="ECO:0007669"/>
    <property type="project" value="UniProtKB-KW"/>
</dbReference>
<comment type="similarity">
    <text evidence="1">Belongs to the glycosyltransferase 2 family.</text>
</comment>
<evidence type="ECO:0000256" key="2">
    <source>
        <dbReference type="ARBA" id="ARBA00022676"/>
    </source>
</evidence>
<dbReference type="InterPro" id="IPR029044">
    <property type="entry name" value="Nucleotide-diphossugar_trans"/>
</dbReference>
<dbReference type="EMBL" id="CP026118">
    <property type="protein sequence ID" value="QAS53612.1"/>
    <property type="molecule type" value="Genomic_DNA"/>
</dbReference>
<dbReference type="OrthoDB" id="9766299at2"/>
<proteinExistence type="inferred from homology"/>
<organism evidence="5 6">
    <name type="scientific">Halobacillus litoralis</name>
    <dbReference type="NCBI Taxonomy" id="45668"/>
    <lineage>
        <taxon>Bacteria</taxon>
        <taxon>Bacillati</taxon>
        <taxon>Bacillota</taxon>
        <taxon>Bacilli</taxon>
        <taxon>Bacillales</taxon>
        <taxon>Bacillaceae</taxon>
        <taxon>Halobacillus</taxon>
    </lineage>
</organism>